<dbReference type="SUPFAM" id="SSF51230">
    <property type="entry name" value="Single hybrid motif"/>
    <property type="match status" value="3"/>
</dbReference>
<comment type="subunit">
    <text evidence="2 9">Forms a 24-polypeptide structural core with octahedral symmetry.</text>
</comment>
<evidence type="ECO:0000259" key="12">
    <source>
        <dbReference type="PROSITE" id="PS51826"/>
    </source>
</evidence>
<dbReference type="PROSITE" id="PS00189">
    <property type="entry name" value="LIPOYL"/>
    <property type="match status" value="2"/>
</dbReference>
<dbReference type="SUPFAM" id="SSF47005">
    <property type="entry name" value="Peripheral subunit-binding domain of 2-oxo acid dehydrogenase complex"/>
    <property type="match status" value="1"/>
</dbReference>
<comment type="catalytic activity">
    <reaction evidence="8 9">
        <text>N(6)-[(R)-dihydrolipoyl]-L-lysyl-[protein] + acetyl-CoA = N(6)-[(R)-S(8)-acetyldihydrolipoyl]-L-lysyl-[protein] + CoA</text>
        <dbReference type="Rhea" id="RHEA:17017"/>
        <dbReference type="Rhea" id="RHEA-COMP:10475"/>
        <dbReference type="Rhea" id="RHEA-COMP:10478"/>
        <dbReference type="ChEBI" id="CHEBI:57287"/>
        <dbReference type="ChEBI" id="CHEBI:57288"/>
        <dbReference type="ChEBI" id="CHEBI:83100"/>
        <dbReference type="ChEBI" id="CHEBI:83111"/>
        <dbReference type="EC" id="2.3.1.12"/>
    </reaction>
</comment>
<evidence type="ECO:0000256" key="10">
    <source>
        <dbReference type="SAM" id="MobiDB-lite"/>
    </source>
</evidence>
<dbReference type="GO" id="GO:0031405">
    <property type="term" value="F:lipoic acid binding"/>
    <property type="evidence" value="ECO:0007669"/>
    <property type="project" value="TreeGrafter"/>
</dbReference>
<dbReference type="EMBL" id="BMXA01000001">
    <property type="protein sequence ID" value="GHA02151.1"/>
    <property type="molecule type" value="Genomic_DNA"/>
</dbReference>
<feature type="domain" description="Lipoyl-binding" evidence="11">
    <location>
        <begin position="182"/>
        <end position="257"/>
    </location>
</feature>
<dbReference type="RefSeq" id="WP_189398820.1">
    <property type="nucleotide sequence ID" value="NZ_BMXA01000001.1"/>
</dbReference>
<sequence>MIKYVELTAPESSAYRQAKILSIECHEGDRIKQGQTLFRVKSGNREIDLPSTRDGRIVEIIATEQENITLSTPLLLLETEVKERTAQKPARDAEPDASNTAVPASAPAQPVNSQRPAPPGRGSNAKRQAQQSLDLSGEPLQEVVLDQVVDGPNAKIETVSQPDVTQPVVTSKPTVSESMSNSETIEISVPDIGADSAKVVEILVQVGDQIAVDDPLVTLESDKASMDVPSTHAGVVKSVSVSIDQDVNQGVAILTLESNTPSASEPPEETTQSATTAEKQPTAAEPSPVSNSSGVSKVEVKIPDIGGDSAKVVEILVEAGQQVALEESLITLESDKASMDVPSSVAGIIQSISVAIGDEVSEGVVIAVIESQANEASSAPKAADETATAKASAPATKPVSEQNVAPAKPVPTSMGKPNAPAGQSHASPSIRRFARELGVDLSKVTGTGRKQRVTKDDVKAYVKSSLQSGAANATTSGSGIPPIPAQDFSKFGEIELQPLNKIKRLTAENLHRSWVNVPHVTHNDESDISDLESFRKQLNGEYAKQGKDIKLSPLAFIVKAVVNAMQEYPQFNSSLEPGGENLILKKYFNIGIAVDTPNGLVVPVVKDADKKSVAEIAREMGELAKKARDKKLTMNDMSGACFTISSLGGIGGTGFTPIVNAPEVAILGVSRSSIKPVWNGSEFVPGTMLPLSLSYDHRVIDGAEAARFTHHIAKVLEDVRRLTV</sequence>
<dbReference type="NCBIfam" id="TIGR01348">
    <property type="entry name" value="PDHac_trf_long"/>
    <property type="match status" value="1"/>
</dbReference>
<dbReference type="InterPro" id="IPR000089">
    <property type="entry name" value="Biotin_lipoyl"/>
</dbReference>
<dbReference type="SUPFAM" id="SSF52777">
    <property type="entry name" value="CoA-dependent acyltransferases"/>
    <property type="match status" value="1"/>
</dbReference>
<dbReference type="InterPro" id="IPR001078">
    <property type="entry name" value="2-oxoacid_DH_actylTfrase"/>
</dbReference>
<name>A0A918RMD0_9GAMM</name>
<dbReference type="Gene3D" id="4.10.320.10">
    <property type="entry name" value="E3-binding domain"/>
    <property type="match status" value="1"/>
</dbReference>
<evidence type="ECO:0000256" key="8">
    <source>
        <dbReference type="ARBA" id="ARBA00048370"/>
    </source>
</evidence>
<dbReference type="CDD" id="cd06849">
    <property type="entry name" value="lipoyl_domain"/>
    <property type="match status" value="2"/>
</dbReference>
<feature type="domain" description="Lipoyl-binding" evidence="11">
    <location>
        <begin position="297"/>
        <end position="370"/>
    </location>
</feature>
<evidence type="ECO:0000313" key="13">
    <source>
        <dbReference type="EMBL" id="GHA02151.1"/>
    </source>
</evidence>
<reference evidence="13" key="1">
    <citation type="journal article" date="2014" name="Int. J. Syst. Evol. Microbiol.">
        <title>Complete genome sequence of Corynebacterium casei LMG S-19264T (=DSM 44701T), isolated from a smear-ripened cheese.</title>
        <authorList>
            <consortium name="US DOE Joint Genome Institute (JGI-PGF)"/>
            <person name="Walter F."/>
            <person name="Albersmeier A."/>
            <person name="Kalinowski J."/>
            <person name="Ruckert C."/>
        </authorList>
    </citation>
    <scope>NUCLEOTIDE SEQUENCE</scope>
    <source>
        <strain evidence="13">KCTC 12711</strain>
    </source>
</reference>
<feature type="domain" description="Peripheral subunit-binding (PSBD)" evidence="12">
    <location>
        <begin position="425"/>
        <end position="462"/>
    </location>
</feature>
<dbReference type="Pfam" id="PF00364">
    <property type="entry name" value="Biotin_lipoyl"/>
    <property type="match status" value="3"/>
</dbReference>
<dbReference type="InterPro" id="IPR006256">
    <property type="entry name" value="AcTrfase_Pyrv_DH_cplx"/>
</dbReference>
<dbReference type="Gene3D" id="3.30.559.10">
    <property type="entry name" value="Chloramphenicol acetyltransferase-like domain"/>
    <property type="match status" value="1"/>
</dbReference>
<dbReference type="InterPro" id="IPR011053">
    <property type="entry name" value="Single_hybrid_motif"/>
</dbReference>
<dbReference type="Pfam" id="PF00198">
    <property type="entry name" value="2-oxoacid_dh"/>
    <property type="match status" value="1"/>
</dbReference>
<dbReference type="AlphaFoldDB" id="A0A918RMD0"/>
<keyword evidence="4" id="KW-0677">Repeat</keyword>
<dbReference type="GO" id="GO:0004742">
    <property type="term" value="F:dihydrolipoyllysine-residue acetyltransferase activity"/>
    <property type="evidence" value="ECO:0007669"/>
    <property type="project" value="UniProtKB-UniRule"/>
</dbReference>
<dbReference type="GO" id="GO:0005737">
    <property type="term" value="C:cytoplasm"/>
    <property type="evidence" value="ECO:0007669"/>
    <property type="project" value="TreeGrafter"/>
</dbReference>
<feature type="region of interest" description="Disordered" evidence="10">
    <location>
        <begin position="374"/>
        <end position="427"/>
    </location>
</feature>
<proteinExistence type="inferred from homology"/>
<comment type="similarity">
    <text evidence="1 9">Belongs to the 2-oxoacid dehydrogenase family.</text>
</comment>
<dbReference type="PANTHER" id="PTHR43178">
    <property type="entry name" value="DIHYDROLIPOAMIDE ACETYLTRANSFERASE COMPONENT OF PYRUVATE DEHYDROGENASE COMPLEX"/>
    <property type="match status" value="1"/>
</dbReference>
<dbReference type="Pfam" id="PF02817">
    <property type="entry name" value="E3_binding"/>
    <property type="match status" value="1"/>
</dbReference>
<dbReference type="PANTHER" id="PTHR43178:SF2">
    <property type="entry name" value="DIHYDROLIPOYLLYSINE-RESIDUE ACETYLTRANSFERASE COMPONENT OF PYRUVATE DEHYDROGENASE COMPLEX"/>
    <property type="match status" value="1"/>
</dbReference>
<gene>
    <name evidence="13" type="primary">aceF</name>
    <name evidence="13" type="ORF">GCM10008090_09290</name>
</gene>
<dbReference type="InterPro" id="IPR004167">
    <property type="entry name" value="PSBD"/>
</dbReference>
<evidence type="ECO:0000256" key="9">
    <source>
        <dbReference type="RuleBase" id="RU361137"/>
    </source>
</evidence>
<dbReference type="FunFam" id="3.30.559.10:FF:000004">
    <property type="entry name" value="Acetyltransferase component of pyruvate dehydrogenase complex"/>
    <property type="match status" value="1"/>
</dbReference>
<evidence type="ECO:0000256" key="1">
    <source>
        <dbReference type="ARBA" id="ARBA00007317"/>
    </source>
</evidence>
<evidence type="ECO:0000256" key="3">
    <source>
        <dbReference type="ARBA" id="ARBA00022679"/>
    </source>
</evidence>
<feature type="compositionally biased region" description="Polar residues" evidence="10">
    <location>
        <begin position="158"/>
        <end position="177"/>
    </location>
</feature>
<protein>
    <recommendedName>
        <fullName evidence="9">Acetyltransferase component of pyruvate dehydrogenase complex</fullName>
        <ecNumber evidence="9">2.3.1.12</ecNumber>
    </recommendedName>
</protein>
<dbReference type="EC" id="2.3.1.12" evidence="9"/>
<feature type="compositionally biased region" description="Polar residues" evidence="10">
    <location>
        <begin position="125"/>
        <end position="134"/>
    </location>
</feature>
<comment type="cofactor">
    <cofactor evidence="9">
        <name>(R)-lipoate</name>
        <dbReference type="ChEBI" id="CHEBI:83088"/>
    </cofactor>
    <text evidence="9">Binds 2 lipoyl cofactors covalently.</text>
</comment>
<dbReference type="InterPro" id="IPR003016">
    <property type="entry name" value="2-oxoA_DH_lipoyl-BS"/>
</dbReference>
<accession>A0A918RMD0</accession>
<evidence type="ECO:0000256" key="5">
    <source>
        <dbReference type="ARBA" id="ARBA00022823"/>
    </source>
</evidence>
<comment type="caution">
    <text evidence="13">The sequence shown here is derived from an EMBL/GenBank/DDBJ whole genome shotgun (WGS) entry which is preliminary data.</text>
</comment>
<keyword evidence="3 9" id="KW-0808">Transferase</keyword>
<evidence type="ECO:0000256" key="2">
    <source>
        <dbReference type="ARBA" id="ARBA00011484"/>
    </source>
</evidence>
<dbReference type="PROSITE" id="PS50968">
    <property type="entry name" value="BIOTINYL_LIPOYL"/>
    <property type="match status" value="2"/>
</dbReference>
<feature type="compositionally biased region" description="Low complexity" evidence="10">
    <location>
        <begin position="378"/>
        <end position="400"/>
    </location>
</feature>
<dbReference type="Gene3D" id="2.40.50.100">
    <property type="match status" value="3"/>
</dbReference>
<feature type="compositionally biased region" description="Polar residues" evidence="10">
    <location>
        <begin position="256"/>
        <end position="279"/>
    </location>
</feature>
<evidence type="ECO:0000256" key="4">
    <source>
        <dbReference type="ARBA" id="ARBA00022737"/>
    </source>
</evidence>
<feature type="region of interest" description="Disordered" evidence="10">
    <location>
        <begin position="256"/>
        <end position="295"/>
    </location>
</feature>
<evidence type="ECO:0000256" key="7">
    <source>
        <dbReference type="ARBA" id="ARBA00025211"/>
    </source>
</evidence>
<feature type="compositionally biased region" description="Basic and acidic residues" evidence="10">
    <location>
        <begin position="85"/>
        <end position="94"/>
    </location>
</feature>
<keyword evidence="6 9" id="KW-0012">Acyltransferase</keyword>
<keyword evidence="5 9" id="KW-0450">Lipoyl</keyword>
<dbReference type="InterPro" id="IPR023213">
    <property type="entry name" value="CAT-like_dom_sf"/>
</dbReference>
<evidence type="ECO:0000313" key="14">
    <source>
        <dbReference type="Proteomes" id="UP000614811"/>
    </source>
</evidence>
<feature type="region of interest" description="Disordered" evidence="10">
    <location>
        <begin position="85"/>
        <end position="138"/>
    </location>
</feature>
<organism evidence="13 14">
    <name type="scientific">Arenicella chitinivorans</name>
    <dbReference type="NCBI Taxonomy" id="1329800"/>
    <lineage>
        <taxon>Bacteria</taxon>
        <taxon>Pseudomonadati</taxon>
        <taxon>Pseudomonadota</taxon>
        <taxon>Gammaproteobacteria</taxon>
        <taxon>Arenicellales</taxon>
        <taxon>Arenicellaceae</taxon>
        <taxon>Arenicella</taxon>
    </lineage>
</organism>
<dbReference type="InterPro" id="IPR050743">
    <property type="entry name" value="2-oxoacid_DH_E2_comp"/>
</dbReference>
<feature type="region of interest" description="Disordered" evidence="10">
    <location>
        <begin position="156"/>
        <end position="177"/>
    </location>
</feature>
<reference evidence="13" key="2">
    <citation type="submission" date="2020-09" db="EMBL/GenBank/DDBJ databases">
        <authorList>
            <person name="Sun Q."/>
            <person name="Kim S."/>
        </authorList>
    </citation>
    <scope>NUCLEOTIDE SEQUENCE</scope>
    <source>
        <strain evidence="13">KCTC 12711</strain>
    </source>
</reference>
<keyword evidence="14" id="KW-1185">Reference proteome</keyword>
<dbReference type="GO" id="GO:0045254">
    <property type="term" value="C:pyruvate dehydrogenase complex"/>
    <property type="evidence" value="ECO:0007669"/>
    <property type="project" value="UniProtKB-UniRule"/>
</dbReference>
<dbReference type="InterPro" id="IPR036625">
    <property type="entry name" value="E3-bd_dom_sf"/>
</dbReference>
<comment type="function">
    <text evidence="7">The pyruvate dehydrogenase complex catalyzes the overall conversion of pyruvate to acetyl-CoA and CO(2). It contains multiple copies of three enzymatic components: pyruvate dehydrogenase (E1), dihydrolipoamide acetyltransferase (E2) and lipoamide dehydrogenase (E3).</text>
</comment>
<dbReference type="PROSITE" id="PS51826">
    <property type="entry name" value="PSBD"/>
    <property type="match status" value="1"/>
</dbReference>
<dbReference type="GO" id="GO:0006086">
    <property type="term" value="P:pyruvate decarboxylation to acetyl-CoA"/>
    <property type="evidence" value="ECO:0007669"/>
    <property type="project" value="UniProtKB-UniRule"/>
</dbReference>
<keyword evidence="13" id="KW-0670">Pyruvate</keyword>
<dbReference type="Proteomes" id="UP000614811">
    <property type="component" value="Unassembled WGS sequence"/>
</dbReference>
<evidence type="ECO:0000259" key="11">
    <source>
        <dbReference type="PROSITE" id="PS50968"/>
    </source>
</evidence>
<evidence type="ECO:0000256" key="6">
    <source>
        <dbReference type="ARBA" id="ARBA00023315"/>
    </source>
</evidence>